<organism evidence="11 12">
    <name type="scientific">Alkaliphilus hydrothermalis</name>
    <dbReference type="NCBI Taxonomy" id="1482730"/>
    <lineage>
        <taxon>Bacteria</taxon>
        <taxon>Bacillati</taxon>
        <taxon>Bacillota</taxon>
        <taxon>Clostridia</taxon>
        <taxon>Peptostreptococcales</taxon>
        <taxon>Natronincolaceae</taxon>
        <taxon>Alkaliphilus</taxon>
    </lineage>
</organism>
<dbReference type="Gene3D" id="3.30.460.10">
    <property type="entry name" value="Beta Polymerase, domain 2"/>
    <property type="match status" value="1"/>
</dbReference>
<keyword evidence="8" id="KW-0460">Magnesium</keyword>
<dbReference type="Proteomes" id="UP001314796">
    <property type="component" value="Unassembled WGS sequence"/>
</dbReference>
<dbReference type="EMBL" id="JAFBEE010000025">
    <property type="protein sequence ID" value="MBM7616156.1"/>
    <property type="molecule type" value="Genomic_DNA"/>
</dbReference>
<evidence type="ECO:0000256" key="8">
    <source>
        <dbReference type="ARBA" id="ARBA00022842"/>
    </source>
</evidence>
<dbReference type="PANTHER" id="PTHR33571">
    <property type="entry name" value="SSL8005 PROTEIN"/>
    <property type="match status" value="1"/>
</dbReference>
<keyword evidence="5" id="KW-0479">Metal-binding</keyword>
<evidence type="ECO:0000256" key="6">
    <source>
        <dbReference type="ARBA" id="ARBA00022741"/>
    </source>
</evidence>
<dbReference type="CDD" id="cd05403">
    <property type="entry name" value="NT_KNTase_like"/>
    <property type="match status" value="1"/>
</dbReference>
<gene>
    <name evidence="11" type="ORF">JOC73_002732</name>
</gene>
<dbReference type="Pfam" id="PF01909">
    <property type="entry name" value="NTP_transf_2"/>
    <property type="match status" value="1"/>
</dbReference>
<keyword evidence="7" id="KW-0067">ATP-binding</keyword>
<accession>A0ABS2NTA1</accession>
<evidence type="ECO:0000256" key="2">
    <source>
        <dbReference type="ARBA" id="ARBA00022649"/>
    </source>
</evidence>
<evidence type="ECO:0000256" key="5">
    <source>
        <dbReference type="ARBA" id="ARBA00022723"/>
    </source>
</evidence>
<evidence type="ECO:0000313" key="12">
    <source>
        <dbReference type="Proteomes" id="UP001314796"/>
    </source>
</evidence>
<evidence type="ECO:0000256" key="3">
    <source>
        <dbReference type="ARBA" id="ARBA00022679"/>
    </source>
</evidence>
<proteinExistence type="inferred from homology"/>
<keyword evidence="12" id="KW-1185">Reference proteome</keyword>
<sequence length="96" mass="11104">MKIKKLIYEKRNDVLSIANHYGVVKIQLFGSVARNEEVTDSDIDFLVQFEEGRTLFDLIALKNELEGLLTLKVDVVSEESLHWNISEQVKREVIEI</sequence>
<keyword evidence="4" id="KW-0548">Nucleotidyltransferase</keyword>
<dbReference type="InterPro" id="IPR002934">
    <property type="entry name" value="Polymerase_NTP_transf_dom"/>
</dbReference>
<protein>
    <submittedName>
        <fullName evidence="11">Nucleotidyltransferase</fullName>
    </submittedName>
</protein>
<comment type="similarity">
    <text evidence="9">Belongs to the MntA antitoxin family.</text>
</comment>
<dbReference type="SUPFAM" id="SSF81301">
    <property type="entry name" value="Nucleotidyltransferase"/>
    <property type="match status" value="1"/>
</dbReference>
<evidence type="ECO:0000256" key="1">
    <source>
        <dbReference type="ARBA" id="ARBA00001946"/>
    </source>
</evidence>
<keyword evidence="3" id="KW-0808">Transferase</keyword>
<reference evidence="11 12" key="1">
    <citation type="submission" date="2021-01" db="EMBL/GenBank/DDBJ databases">
        <title>Genomic Encyclopedia of Type Strains, Phase IV (KMG-IV): sequencing the most valuable type-strain genomes for metagenomic binning, comparative biology and taxonomic classification.</title>
        <authorList>
            <person name="Goeker M."/>
        </authorList>
    </citation>
    <scope>NUCLEOTIDE SEQUENCE [LARGE SCALE GENOMIC DNA]</scope>
    <source>
        <strain evidence="11 12">DSM 25890</strain>
    </source>
</reference>
<evidence type="ECO:0000256" key="4">
    <source>
        <dbReference type="ARBA" id="ARBA00022695"/>
    </source>
</evidence>
<dbReference type="InterPro" id="IPR043519">
    <property type="entry name" value="NT_sf"/>
</dbReference>
<dbReference type="InterPro" id="IPR052038">
    <property type="entry name" value="Type-VII_TA_antitoxin"/>
</dbReference>
<name>A0ABS2NTA1_9FIRM</name>
<comment type="cofactor">
    <cofactor evidence="1">
        <name>Mg(2+)</name>
        <dbReference type="ChEBI" id="CHEBI:18420"/>
    </cofactor>
</comment>
<evidence type="ECO:0000259" key="10">
    <source>
        <dbReference type="Pfam" id="PF01909"/>
    </source>
</evidence>
<evidence type="ECO:0000256" key="7">
    <source>
        <dbReference type="ARBA" id="ARBA00022840"/>
    </source>
</evidence>
<keyword evidence="2" id="KW-1277">Toxin-antitoxin system</keyword>
<comment type="caution">
    <text evidence="11">The sequence shown here is derived from an EMBL/GenBank/DDBJ whole genome shotgun (WGS) entry which is preliminary data.</text>
</comment>
<dbReference type="PANTHER" id="PTHR33571:SF14">
    <property type="entry name" value="PROTEIN ADENYLYLTRANSFERASE MJ0435-RELATED"/>
    <property type="match status" value="1"/>
</dbReference>
<evidence type="ECO:0000313" key="11">
    <source>
        <dbReference type="EMBL" id="MBM7616156.1"/>
    </source>
</evidence>
<feature type="domain" description="Polymerase nucleotidyl transferase" evidence="10">
    <location>
        <begin position="20"/>
        <end position="94"/>
    </location>
</feature>
<keyword evidence="6" id="KW-0547">Nucleotide-binding</keyword>
<evidence type="ECO:0000256" key="9">
    <source>
        <dbReference type="ARBA" id="ARBA00038276"/>
    </source>
</evidence>